<keyword evidence="2" id="KW-1185">Reference proteome</keyword>
<dbReference type="AlphaFoldDB" id="A0A9W8CP48"/>
<feature type="non-terminal residue" evidence="1">
    <location>
        <position position="64"/>
    </location>
</feature>
<name>A0A9W8CP48_9FUNG</name>
<comment type="caution">
    <text evidence="1">The sequence shown here is derived from an EMBL/GenBank/DDBJ whole genome shotgun (WGS) entry which is preliminary data.</text>
</comment>
<evidence type="ECO:0000313" key="1">
    <source>
        <dbReference type="EMBL" id="KAJ1719156.1"/>
    </source>
</evidence>
<evidence type="ECO:0000313" key="2">
    <source>
        <dbReference type="Proteomes" id="UP001143981"/>
    </source>
</evidence>
<dbReference type="Proteomes" id="UP001143981">
    <property type="component" value="Unassembled WGS sequence"/>
</dbReference>
<dbReference type="EMBL" id="JANBOI010003003">
    <property type="protein sequence ID" value="KAJ1719156.1"/>
    <property type="molecule type" value="Genomic_DNA"/>
</dbReference>
<reference evidence="1" key="1">
    <citation type="submission" date="2022-07" db="EMBL/GenBank/DDBJ databases">
        <title>Phylogenomic reconstructions and comparative analyses of Kickxellomycotina fungi.</title>
        <authorList>
            <person name="Reynolds N.K."/>
            <person name="Stajich J.E."/>
            <person name="Barry K."/>
            <person name="Grigoriev I.V."/>
            <person name="Crous P."/>
            <person name="Smith M.E."/>
        </authorList>
    </citation>
    <scope>NUCLEOTIDE SEQUENCE</scope>
    <source>
        <strain evidence="1">BCRC 34381</strain>
    </source>
</reference>
<sequence length="64" mass="6599">MGGGLSMLILPKNEGGGDDAAPALDVLDSQALAAFLTKHDAQSDGSDRSFEARLYLYLTADGGN</sequence>
<proteinExistence type="predicted"/>
<gene>
    <name evidence="1" type="ORF">LPJ61_006369</name>
</gene>
<organism evidence="1 2">
    <name type="scientific">Coemansia biformis</name>
    <dbReference type="NCBI Taxonomy" id="1286918"/>
    <lineage>
        <taxon>Eukaryota</taxon>
        <taxon>Fungi</taxon>
        <taxon>Fungi incertae sedis</taxon>
        <taxon>Zoopagomycota</taxon>
        <taxon>Kickxellomycotina</taxon>
        <taxon>Kickxellomycetes</taxon>
        <taxon>Kickxellales</taxon>
        <taxon>Kickxellaceae</taxon>
        <taxon>Coemansia</taxon>
    </lineage>
</organism>
<protein>
    <submittedName>
        <fullName evidence="1">Uncharacterized protein</fullName>
    </submittedName>
</protein>
<accession>A0A9W8CP48</accession>